<evidence type="ECO:0000256" key="1">
    <source>
        <dbReference type="ARBA" id="ARBA00004141"/>
    </source>
</evidence>
<dbReference type="GO" id="GO:0005216">
    <property type="term" value="F:monoatomic ion channel activity"/>
    <property type="evidence" value="ECO:0007669"/>
    <property type="project" value="InterPro"/>
</dbReference>
<evidence type="ECO:0000313" key="13">
    <source>
        <dbReference type="Proteomes" id="UP000287224"/>
    </source>
</evidence>
<dbReference type="SUPFAM" id="SSF81321">
    <property type="entry name" value="Family A G protein-coupled receptor-like"/>
    <property type="match status" value="1"/>
</dbReference>
<dbReference type="Gene3D" id="1.20.1070.10">
    <property type="entry name" value="Rhodopsin 7-helix transmembrane proteins"/>
    <property type="match status" value="1"/>
</dbReference>
<evidence type="ECO:0000256" key="11">
    <source>
        <dbReference type="SAM" id="Phobius"/>
    </source>
</evidence>
<evidence type="ECO:0000313" key="12">
    <source>
        <dbReference type="EMBL" id="GCE04747.1"/>
    </source>
</evidence>
<proteinExistence type="inferred from homology"/>
<dbReference type="PANTHER" id="PTHR28286:SF2">
    <property type="entry name" value="BACTERIORHODOPSIN _OPSIN, NOPA (EUROFUNG)"/>
    <property type="match status" value="1"/>
</dbReference>
<dbReference type="OrthoDB" id="70408at2"/>
<keyword evidence="10" id="KW-0675">Receptor</keyword>
<feature type="transmembrane region" description="Helical" evidence="11">
    <location>
        <begin position="6"/>
        <end position="27"/>
    </location>
</feature>
<dbReference type="PROSITE" id="PS00950">
    <property type="entry name" value="BACTERIAL_OPSIN_1"/>
    <property type="match status" value="1"/>
</dbReference>
<evidence type="ECO:0000256" key="6">
    <source>
        <dbReference type="ARBA" id="ARBA00022925"/>
    </source>
</evidence>
<dbReference type="PANTHER" id="PTHR28286">
    <property type="match status" value="1"/>
</dbReference>
<keyword evidence="3" id="KW-0600">Photoreceptor protein</keyword>
<dbReference type="EMBL" id="BIFQ01000001">
    <property type="protein sequence ID" value="GCE04747.1"/>
    <property type="molecule type" value="Genomic_DNA"/>
</dbReference>
<dbReference type="SMART" id="SM01021">
    <property type="entry name" value="Bac_rhodopsin"/>
    <property type="match status" value="1"/>
</dbReference>
<keyword evidence="5 11" id="KW-0812">Transmembrane</keyword>
<evidence type="ECO:0000256" key="9">
    <source>
        <dbReference type="ARBA" id="ARBA00023136"/>
    </source>
</evidence>
<dbReference type="GO" id="GO:0007602">
    <property type="term" value="P:phototransduction"/>
    <property type="evidence" value="ECO:0007669"/>
    <property type="project" value="UniProtKB-KW"/>
</dbReference>
<feature type="transmembrane region" description="Helical" evidence="11">
    <location>
        <begin position="102"/>
        <end position="122"/>
    </location>
</feature>
<dbReference type="InterPro" id="IPR001425">
    <property type="entry name" value="Arc/bac/fun_rhodopsins"/>
</dbReference>
<evidence type="ECO:0000256" key="8">
    <source>
        <dbReference type="ARBA" id="ARBA00022991"/>
    </source>
</evidence>
<dbReference type="RefSeq" id="WP_126595864.1">
    <property type="nucleotide sequence ID" value="NZ_BIFQ01000001.1"/>
</dbReference>
<sequence length="236" mass="25691">MSTTTIILWIGTAIMTLGLLAFLGLTLKAPTENRSFFTITSLIALIAATAYFAMVTGYGSIVVGGRTFYFARYIDWVFTTPLLLLDLSLLALPTLSGNWNRIGTMIAADVYMIITGLVAGLINSNFKYVWFIASAIAFIVVLYNLLGYLFPLAAARGGEVKQLFNTLSILTAVLWICYPIVWLLGTEGIRLFSLPLEVGLFAILDILAKVGFGFVLLTSGVVLGREAARRRAIPAM</sequence>
<evidence type="ECO:0000256" key="4">
    <source>
        <dbReference type="ARBA" id="ARBA00022606"/>
    </source>
</evidence>
<protein>
    <submittedName>
        <fullName evidence="12">Rhodopsin</fullName>
    </submittedName>
</protein>
<keyword evidence="13" id="KW-1185">Reference proteome</keyword>
<organism evidence="12 13">
    <name type="scientific">Dictyobacter aurantiacus</name>
    <dbReference type="NCBI Taxonomy" id="1936993"/>
    <lineage>
        <taxon>Bacteria</taxon>
        <taxon>Bacillati</taxon>
        <taxon>Chloroflexota</taxon>
        <taxon>Ktedonobacteria</taxon>
        <taxon>Ktedonobacterales</taxon>
        <taxon>Dictyobacteraceae</taxon>
        <taxon>Dictyobacter</taxon>
    </lineage>
</organism>
<dbReference type="GO" id="GO:0009881">
    <property type="term" value="F:photoreceptor activity"/>
    <property type="evidence" value="ECO:0007669"/>
    <property type="project" value="UniProtKB-KW"/>
</dbReference>
<evidence type="ECO:0000256" key="2">
    <source>
        <dbReference type="ARBA" id="ARBA00008130"/>
    </source>
</evidence>
<evidence type="ECO:0000256" key="10">
    <source>
        <dbReference type="ARBA" id="ARBA00023170"/>
    </source>
</evidence>
<dbReference type="InterPro" id="IPR018229">
    <property type="entry name" value="Rhodopsin_retinal_BS"/>
</dbReference>
<feature type="transmembrane region" description="Helical" evidence="11">
    <location>
        <begin position="73"/>
        <end position="95"/>
    </location>
</feature>
<keyword evidence="4" id="KW-0716">Sensory transduction</keyword>
<comment type="subcellular location">
    <subcellularLocation>
        <location evidence="1">Membrane</location>
        <topology evidence="1">Multi-pass membrane protein</topology>
    </subcellularLocation>
</comment>
<dbReference type="PRINTS" id="PR00251">
    <property type="entry name" value="BACTRLOPSIN"/>
</dbReference>
<accession>A0A401ZCY9</accession>
<keyword evidence="8" id="KW-0157">Chromophore</keyword>
<evidence type="ECO:0000256" key="3">
    <source>
        <dbReference type="ARBA" id="ARBA00022543"/>
    </source>
</evidence>
<keyword evidence="6" id="KW-0681">Retinal protein</keyword>
<reference evidence="13" key="1">
    <citation type="submission" date="2018-12" db="EMBL/GenBank/DDBJ databases">
        <title>Tengunoibacter tsumagoiensis gen. nov., sp. nov., Dictyobacter kobayashii sp. nov., D. alpinus sp. nov., and D. joshuensis sp. nov. and description of Dictyobacteraceae fam. nov. within the order Ktedonobacterales isolated from Tengu-no-mugimeshi.</title>
        <authorList>
            <person name="Wang C.M."/>
            <person name="Zheng Y."/>
            <person name="Sakai Y."/>
            <person name="Toyoda A."/>
            <person name="Minakuchi Y."/>
            <person name="Abe K."/>
            <person name="Yokota A."/>
            <person name="Yabe S."/>
        </authorList>
    </citation>
    <scope>NUCLEOTIDE SEQUENCE [LARGE SCALE GENOMIC DNA]</scope>
    <source>
        <strain evidence="13">S-27</strain>
    </source>
</reference>
<dbReference type="Proteomes" id="UP000287224">
    <property type="component" value="Unassembled WGS sequence"/>
</dbReference>
<keyword evidence="7 11" id="KW-1133">Transmembrane helix</keyword>
<gene>
    <name evidence="12" type="ORF">KDAU_20760</name>
</gene>
<feature type="transmembrane region" description="Helical" evidence="11">
    <location>
        <begin position="163"/>
        <end position="181"/>
    </location>
</feature>
<comment type="caution">
    <text evidence="12">The sequence shown here is derived from an EMBL/GenBank/DDBJ whole genome shotgun (WGS) entry which is preliminary data.</text>
</comment>
<name>A0A401ZCY9_9CHLR</name>
<feature type="transmembrane region" description="Helical" evidence="11">
    <location>
        <begin position="201"/>
        <end position="223"/>
    </location>
</feature>
<feature type="transmembrane region" description="Helical" evidence="11">
    <location>
        <begin position="39"/>
        <end position="61"/>
    </location>
</feature>
<feature type="transmembrane region" description="Helical" evidence="11">
    <location>
        <begin position="128"/>
        <end position="151"/>
    </location>
</feature>
<dbReference type="GO" id="GO:0016020">
    <property type="term" value="C:membrane"/>
    <property type="evidence" value="ECO:0007669"/>
    <property type="project" value="UniProtKB-SubCell"/>
</dbReference>
<keyword evidence="9 11" id="KW-0472">Membrane</keyword>
<comment type="similarity">
    <text evidence="2">Belongs to the archaeal/bacterial/fungal opsin family.</text>
</comment>
<evidence type="ECO:0000256" key="5">
    <source>
        <dbReference type="ARBA" id="ARBA00022692"/>
    </source>
</evidence>
<evidence type="ECO:0000256" key="7">
    <source>
        <dbReference type="ARBA" id="ARBA00022989"/>
    </source>
</evidence>
<dbReference type="Pfam" id="PF01036">
    <property type="entry name" value="Bac_rhodopsin"/>
    <property type="match status" value="1"/>
</dbReference>
<dbReference type="AlphaFoldDB" id="A0A401ZCY9"/>